<dbReference type="OMA" id="NARTNDQ"/>
<dbReference type="AlphaFoldDB" id="B4GJ47"/>
<organism evidence="3">
    <name type="scientific">Drosophila persimilis</name>
    <name type="common">Fruit fly</name>
    <dbReference type="NCBI Taxonomy" id="7234"/>
    <lineage>
        <taxon>Eukaryota</taxon>
        <taxon>Metazoa</taxon>
        <taxon>Ecdysozoa</taxon>
        <taxon>Arthropoda</taxon>
        <taxon>Hexapoda</taxon>
        <taxon>Insecta</taxon>
        <taxon>Pterygota</taxon>
        <taxon>Neoptera</taxon>
        <taxon>Endopterygota</taxon>
        <taxon>Diptera</taxon>
        <taxon>Brachycera</taxon>
        <taxon>Muscomorpha</taxon>
        <taxon>Ephydroidea</taxon>
        <taxon>Drosophilidae</taxon>
        <taxon>Drosophila</taxon>
        <taxon>Sophophora</taxon>
    </lineage>
</organism>
<name>B4GJ47_DROPE</name>
<gene>
    <name evidence="2" type="primary">Dper\GL25568</name>
    <name evidence="2" type="ORF">Dper_GL25568</name>
</gene>
<feature type="domain" description="ABC transporter" evidence="1">
    <location>
        <begin position="27"/>
        <end position="120"/>
    </location>
</feature>
<dbReference type="SUPFAM" id="SSF52540">
    <property type="entry name" value="P-loop containing nucleoside triphosphate hydrolases"/>
    <property type="match status" value="1"/>
</dbReference>
<dbReference type="InterPro" id="IPR003439">
    <property type="entry name" value="ABC_transporter-like_ATP-bd"/>
</dbReference>
<proteinExistence type="predicted"/>
<sequence length="149" mass="16394">MSIKDRNEHALVVNQVSKRFCRTSAVRGISFSIKPGVCFGLLGANGVGKTTTFKMIVGDIAMTRGSIHVKGFSIKSNPTAARKEMGYCPQHDTLFDFCTGRQTLNIFLLLRGTPRNLLRKASEKLASDYGFLCTWTTRSRITVAALSES</sequence>
<evidence type="ECO:0000259" key="1">
    <source>
        <dbReference type="Pfam" id="PF00005"/>
    </source>
</evidence>
<dbReference type="OrthoDB" id="10255969at2759"/>
<dbReference type="GO" id="GO:0016020">
    <property type="term" value="C:membrane"/>
    <property type="evidence" value="ECO:0007669"/>
    <property type="project" value="InterPro"/>
</dbReference>
<reference evidence="2 3" key="1">
    <citation type="journal article" date="2007" name="Nature">
        <title>Evolution of genes and genomes on the Drosophila phylogeny.</title>
        <authorList>
            <consortium name="Drosophila 12 Genomes Consortium"/>
            <person name="Clark A.G."/>
            <person name="Eisen M.B."/>
            <person name="Smith D.R."/>
            <person name="Bergman C.M."/>
            <person name="Oliver B."/>
            <person name="Markow T.A."/>
            <person name="Kaufman T.C."/>
            <person name="Kellis M."/>
            <person name="Gelbart W."/>
            <person name="Iyer V.N."/>
            <person name="Pollard D.A."/>
            <person name="Sackton T.B."/>
            <person name="Larracuente A.M."/>
            <person name="Singh N.D."/>
            <person name="Abad J.P."/>
            <person name="Abt D.N."/>
            <person name="Adryan B."/>
            <person name="Aguade M."/>
            <person name="Akashi H."/>
            <person name="Anderson W.W."/>
            <person name="Aquadro C.F."/>
            <person name="Ardell D.H."/>
            <person name="Arguello R."/>
            <person name="Artieri C.G."/>
            <person name="Barbash D.A."/>
            <person name="Barker D."/>
            <person name="Barsanti P."/>
            <person name="Batterham P."/>
            <person name="Batzoglou S."/>
            <person name="Begun D."/>
            <person name="Bhutkar A."/>
            <person name="Blanco E."/>
            <person name="Bosak S.A."/>
            <person name="Bradley R.K."/>
            <person name="Brand A.D."/>
            <person name="Brent M.R."/>
            <person name="Brooks A.N."/>
            <person name="Brown R.H."/>
            <person name="Butlin R.K."/>
            <person name="Caggese C."/>
            <person name="Calvi B.R."/>
            <person name="Bernardo de Carvalho A."/>
            <person name="Caspi A."/>
            <person name="Castrezana S."/>
            <person name="Celniker S.E."/>
            <person name="Chang J.L."/>
            <person name="Chapple C."/>
            <person name="Chatterji S."/>
            <person name="Chinwalla A."/>
            <person name="Civetta A."/>
            <person name="Clifton S.W."/>
            <person name="Comeron J.M."/>
            <person name="Costello J.C."/>
            <person name="Coyne J.A."/>
            <person name="Daub J."/>
            <person name="David R.G."/>
            <person name="Delcher A.L."/>
            <person name="Delehaunty K."/>
            <person name="Do C.B."/>
            <person name="Ebling H."/>
            <person name="Edwards K."/>
            <person name="Eickbush T."/>
            <person name="Evans J.D."/>
            <person name="Filipski A."/>
            <person name="Findeiss S."/>
            <person name="Freyhult E."/>
            <person name="Fulton L."/>
            <person name="Fulton R."/>
            <person name="Garcia A.C."/>
            <person name="Gardiner A."/>
            <person name="Garfield D.A."/>
            <person name="Garvin B.E."/>
            <person name="Gibson G."/>
            <person name="Gilbert D."/>
            <person name="Gnerre S."/>
            <person name="Godfrey J."/>
            <person name="Good R."/>
            <person name="Gotea V."/>
            <person name="Gravely B."/>
            <person name="Greenberg A.J."/>
            <person name="Griffiths-Jones S."/>
            <person name="Gross S."/>
            <person name="Guigo R."/>
            <person name="Gustafson E.A."/>
            <person name="Haerty W."/>
            <person name="Hahn M.W."/>
            <person name="Halligan D.L."/>
            <person name="Halpern A.L."/>
            <person name="Halter G.M."/>
            <person name="Han M.V."/>
            <person name="Heger A."/>
            <person name="Hillier L."/>
            <person name="Hinrichs A.S."/>
            <person name="Holmes I."/>
            <person name="Hoskins R.A."/>
            <person name="Hubisz M.J."/>
            <person name="Hultmark D."/>
            <person name="Huntley M.A."/>
            <person name="Jaffe D.B."/>
            <person name="Jagadeeshan S."/>
            <person name="Jeck W.R."/>
            <person name="Johnson J."/>
            <person name="Jones C.D."/>
            <person name="Jordan W.C."/>
            <person name="Karpen G.H."/>
            <person name="Kataoka E."/>
            <person name="Keightley P.D."/>
            <person name="Kheradpour P."/>
            <person name="Kirkness E.F."/>
            <person name="Koerich L.B."/>
            <person name="Kristiansen K."/>
            <person name="Kudrna D."/>
            <person name="Kulathinal R.J."/>
            <person name="Kumar S."/>
            <person name="Kwok R."/>
            <person name="Lander E."/>
            <person name="Langley C.H."/>
            <person name="Lapoint R."/>
            <person name="Lazzaro B.P."/>
            <person name="Lee S.J."/>
            <person name="Levesque L."/>
            <person name="Li R."/>
            <person name="Lin C.F."/>
            <person name="Lin M.F."/>
            <person name="Lindblad-Toh K."/>
            <person name="Llopart A."/>
            <person name="Long M."/>
            <person name="Low L."/>
            <person name="Lozovsky E."/>
            <person name="Lu J."/>
            <person name="Luo M."/>
            <person name="Machado C.A."/>
            <person name="Makalowski W."/>
            <person name="Marzo M."/>
            <person name="Matsuda M."/>
            <person name="Matzkin L."/>
            <person name="McAllister B."/>
            <person name="McBride C.S."/>
            <person name="McKernan B."/>
            <person name="McKernan K."/>
            <person name="Mendez-Lago M."/>
            <person name="Minx P."/>
            <person name="Mollenhauer M.U."/>
            <person name="Montooth K."/>
            <person name="Mount S.M."/>
            <person name="Mu X."/>
            <person name="Myers E."/>
            <person name="Negre B."/>
            <person name="Newfeld S."/>
            <person name="Nielsen R."/>
            <person name="Noor M.A."/>
            <person name="O'Grady P."/>
            <person name="Pachter L."/>
            <person name="Papaceit M."/>
            <person name="Parisi M.J."/>
            <person name="Parisi M."/>
            <person name="Parts L."/>
            <person name="Pedersen J.S."/>
            <person name="Pesole G."/>
            <person name="Phillippy A.M."/>
            <person name="Ponting C.P."/>
            <person name="Pop M."/>
            <person name="Porcelli D."/>
            <person name="Powell J.R."/>
            <person name="Prohaska S."/>
            <person name="Pruitt K."/>
            <person name="Puig M."/>
            <person name="Quesneville H."/>
            <person name="Ram K.R."/>
            <person name="Rand D."/>
            <person name="Rasmussen M.D."/>
            <person name="Reed L.K."/>
            <person name="Reenan R."/>
            <person name="Reily A."/>
            <person name="Remington K.A."/>
            <person name="Rieger T.T."/>
            <person name="Ritchie M.G."/>
            <person name="Robin C."/>
            <person name="Rogers Y.H."/>
            <person name="Rohde C."/>
            <person name="Rozas J."/>
            <person name="Rubenfield M.J."/>
            <person name="Ruiz A."/>
            <person name="Russo S."/>
            <person name="Salzberg S.L."/>
            <person name="Sanchez-Gracia A."/>
            <person name="Saranga D.J."/>
            <person name="Sato H."/>
            <person name="Schaeffer S.W."/>
            <person name="Schatz M.C."/>
            <person name="Schlenke T."/>
            <person name="Schwartz R."/>
            <person name="Segarra C."/>
            <person name="Singh R.S."/>
            <person name="Sirot L."/>
            <person name="Sirota M."/>
            <person name="Sisneros N.B."/>
            <person name="Smith C.D."/>
            <person name="Smith T.F."/>
            <person name="Spieth J."/>
            <person name="Stage D.E."/>
            <person name="Stark A."/>
            <person name="Stephan W."/>
            <person name="Strausberg R.L."/>
            <person name="Strempel S."/>
            <person name="Sturgill D."/>
            <person name="Sutton G."/>
            <person name="Sutton G.G."/>
            <person name="Tao W."/>
            <person name="Teichmann S."/>
            <person name="Tobari Y.N."/>
            <person name="Tomimura Y."/>
            <person name="Tsolas J.M."/>
            <person name="Valente V.L."/>
            <person name="Venter E."/>
            <person name="Venter J.C."/>
            <person name="Vicario S."/>
            <person name="Vieira F.G."/>
            <person name="Vilella A.J."/>
            <person name="Villasante A."/>
            <person name="Walenz B."/>
            <person name="Wang J."/>
            <person name="Wasserman M."/>
            <person name="Watts T."/>
            <person name="Wilson D."/>
            <person name="Wilson R.K."/>
            <person name="Wing R.A."/>
            <person name="Wolfner M.F."/>
            <person name="Wong A."/>
            <person name="Wong G.K."/>
            <person name="Wu C.I."/>
            <person name="Wu G."/>
            <person name="Yamamoto D."/>
            <person name="Yang H.P."/>
            <person name="Yang S.P."/>
            <person name="Yorke J.A."/>
            <person name="Yoshida K."/>
            <person name="Zdobnov E."/>
            <person name="Zhang P."/>
            <person name="Zhang Y."/>
            <person name="Zimin A.V."/>
            <person name="Baldwin J."/>
            <person name="Abdouelleil A."/>
            <person name="Abdulkadir J."/>
            <person name="Abebe A."/>
            <person name="Abera B."/>
            <person name="Abreu J."/>
            <person name="Acer S.C."/>
            <person name="Aftuck L."/>
            <person name="Alexander A."/>
            <person name="An P."/>
            <person name="Anderson E."/>
            <person name="Anderson S."/>
            <person name="Arachi H."/>
            <person name="Azer M."/>
            <person name="Bachantsang P."/>
            <person name="Barry A."/>
            <person name="Bayul T."/>
            <person name="Berlin A."/>
            <person name="Bessette D."/>
            <person name="Bloom T."/>
            <person name="Blye J."/>
            <person name="Boguslavskiy L."/>
            <person name="Bonnet C."/>
            <person name="Boukhgalter B."/>
            <person name="Bourzgui I."/>
            <person name="Brown A."/>
            <person name="Cahill P."/>
            <person name="Channer S."/>
            <person name="Cheshatsang Y."/>
            <person name="Chuda L."/>
            <person name="Citroen M."/>
            <person name="Collymore A."/>
            <person name="Cooke P."/>
            <person name="Costello M."/>
            <person name="D'Aco K."/>
            <person name="Daza R."/>
            <person name="De Haan G."/>
            <person name="DeGray S."/>
            <person name="DeMaso C."/>
            <person name="Dhargay N."/>
            <person name="Dooley K."/>
            <person name="Dooley E."/>
            <person name="Doricent M."/>
            <person name="Dorje P."/>
            <person name="Dorjee K."/>
            <person name="Dupes A."/>
            <person name="Elong R."/>
            <person name="Falk J."/>
            <person name="Farina A."/>
            <person name="Faro S."/>
            <person name="Ferguson D."/>
            <person name="Fisher S."/>
            <person name="Foley C.D."/>
            <person name="Franke A."/>
            <person name="Friedrich D."/>
            <person name="Gadbois L."/>
            <person name="Gearin G."/>
            <person name="Gearin C.R."/>
            <person name="Giannoukos G."/>
            <person name="Goode T."/>
            <person name="Graham J."/>
            <person name="Grandbois E."/>
            <person name="Grewal S."/>
            <person name="Gyaltsen K."/>
            <person name="Hafez N."/>
            <person name="Hagos B."/>
            <person name="Hall J."/>
            <person name="Henson C."/>
            <person name="Hollinger A."/>
            <person name="Honan T."/>
            <person name="Huard M.D."/>
            <person name="Hughes L."/>
            <person name="Hurhula B."/>
            <person name="Husby M.E."/>
            <person name="Kamat A."/>
            <person name="Kanga B."/>
            <person name="Kashin S."/>
            <person name="Khazanovich D."/>
            <person name="Kisner P."/>
            <person name="Lance K."/>
            <person name="Lara M."/>
            <person name="Lee W."/>
            <person name="Lennon N."/>
            <person name="Letendre F."/>
            <person name="LeVine R."/>
            <person name="Lipovsky A."/>
            <person name="Liu X."/>
            <person name="Liu J."/>
            <person name="Liu S."/>
            <person name="Lokyitsang T."/>
            <person name="Lokyitsang Y."/>
            <person name="Lubonja R."/>
            <person name="Lui A."/>
            <person name="MacDonald P."/>
            <person name="Magnisalis V."/>
            <person name="Maru K."/>
            <person name="Matthews C."/>
            <person name="McCusker W."/>
            <person name="McDonough S."/>
            <person name="Mehta T."/>
            <person name="Meldrim J."/>
            <person name="Meneus L."/>
            <person name="Mihai O."/>
            <person name="Mihalev A."/>
            <person name="Mihova T."/>
            <person name="Mittelman R."/>
            <person name="Mlenga V."/>
            <person name="Montmayeur A."/>
            <person name="Mulrain L."/>
            <person name="Navidi A."/>
            <person name="Naylor J."/>
            <person name="Negash T."/>
            <person name="Nguyen T."/>
            <person name="Nguyen N."/>
            <person name="Nicol R."/>
            <person name="Norbu C."/>
            <person name="Norbu N."/>
            <person name="Novod N."/>
            <person name="O'Neill B."/>
            <person name="Osman S."/>
            <person name="Markiewicz E."/>
            <person name="Oyono O.L."/>
            <person name="Patti C."/>
            <person name="Phunkhang P."/>
            <person name="Pierre F."/>
            <person name="Priest M."/>
            <person name="Raghuraman S."/>
            <person name="Rege F."/>
            <person name="Reyes R."/>
            <person name="Rise C."/>
            <person name="Rogov P."/>
            <person name="Ross K."/>
            <person name="Ryan E."/>
            <person name="Settipalli S."/>
            <person name="Shea T."/>
            <person name="Sherpa N."/>
            <person name="Shi L."/>
            <person name="Shih D."/>
            <person name="Sparrow T."/>
            <person name="Spaulding J."/>
            <person name="Stalker J."/>
            <person name="Stange-Thomann N."/>
            <person name="Stavropoulos S."/>
            <person name="Stone C."/>
            <person name="Strader C."/>
            <person name="Tesfaye S."/>
            <person name="Thomson T."/>
            <person name="Thoulutsang Y."/>
            <person name="Thoulutsang D."/>
            <person name="Topham K."/>
            <person name="Topping I."/>
            <person name="Tsamla T."/>
            <person name="Vassiliev H."/>
            <person name="Vo A."/>
            <person name="Wangchuk T."/>
            <person name="Wangdi T."/>
            <person name="Weiand M."/>
            <person name="Wilkinson J."/>
            <person name="Wilson A."/>
            <person name="Yadav S."/>
            <person name="Young G."/>
            <person name="Yu Q."/>
            <person name="Zembek L."/>
            <person name="Zhong D."/>
            <person name="Zimmer A."/>
            <person name="Zwirko Z."/>
            <person name="Jaffe D.B."/>
            <person name="Alvarez P."/>
            <person name="Brockman W."/>
            <person name="Butler J."/>
            <person name="Chin C."/>
            <person name="Gnerre S."/>
            <person name="Grabherr M."/>
            <person name="Kleber M."/>
            <person name="Mauceli E."/>
            <person name="MacCallum I."/>
        </authorList>
    </citation>
    <scope>NUCLEOTIDE SEQUENCE [LARGE SCALE GENOMIC DNA]</scope>
    <source>
        <strain evidence="3">MSH-3 / Tucson 14011-0111.49</strain>
    </source>
</reference>
<dbReference type="GO" id="GO:0005524">
    <property type="term" value="F:ATP binding"/>
    <property type="evidence" value="ECO:0007669"/>
    <property type="project" value="InterPro"/>
</dbReference>
<accession>B4GJ47</accession>
<dbReference type="PhylomeDB" id="B4GJ47"/>
<dbReference type="eggNOG" id="KOG0059">
    <property type="taxonomic scope" value="Eukaryota"/>
</dbReference>
<protein>
    <submittedName>
        <fullName evidence="2">GL25568</fullName>
    </submittedName>
</protein>
<dbReference type="SMR" id="B4GJ47"/>
<dbReference type="InterPro" id="IPR027417">
    <property type="entry name" value="P-loop_NTPase"/>
</dbReference>
<dbReference type="Gene3D" id="3.40.50.300">
    <property type="entry name" value="P-loop containing nucleotide triphosphate hydrolases"/>
    <property type="match status" value="1"/>
</dbReference>
<dbReference type="GO" id="GO:0140359">
    <property type="term" value="F:ABC-type transporter activity"/>
    <property type="evidence" value="ECO:0007669"/>
    <property type="project" value="InterPro"/>
</dbReference>
<dbReference type="PANTHER" id="PTHR19229:SF250">
    <property type="entry name" value="ABC TRANSPORTER DOMAIN-CONTAINING PROTEIN-RELATED"/>
    <property type="match status" value="1"/>
</dbReference>
<dbReference type="EMBL" id="CH479184">
    <property type="protein sequence ID" value="EDW37361.1"/>
    <property type="molecule type" value="Genomic_DNA"/>
</dbReference>
<dbReference type="Proteomes" id="UP000008744">
    <property type="component" value="Unassembled WGS sequence"/>
</dbReference>
<dbReference type="HOGENOM" id="CLU_1751601_0_0_1"/>
<keyword evidence="3" id="KW-1185">Reference proteome</keyword>
<dbReference type="Pfam" id="PF00005">
    <property type="entry name" value="ABC_tran"/>
    <property type="match status" value="1"/>
</dbReference>
<dbReference type="GO" id="GO:0016887">
    <property type="term" value="F:ATP hydrolysis activity"/>
    <property type="evidence" value="ECO:0007669"/>
    <property type="project" value="InterPro"/>
</dbReference>
<dbReference type="InterPro" id="IPR026082">
    <property type="entry name" value="ABCA"/>
</dbReference>
<evidence type="ECO:0000313" key="2">
    <source>
        <dbReference type="EMBL" id="EDW37361.1"/>
    </source>
</evidence>
<dbReference type="GO" id="GO:0005319">
    <property type="term" value="F:lipid transporter activity"/>
    <property type="evidence" value="ECO:0007669"/>
    <property type="project" value="TreeGrafter"/>
</dbReference>
<dbReference type="STRING" id="7234.B4GJ47"/>
<dbReference type="PANTHER" id="PTHR19229">
    <property type="entry name" value="ATP-BINDING CASSETTE TRANSPORTER SUBFAMILY A ABCA"/>
    <property type="match status" value="1"/>
</dbReference>
<evidence type="ECO:0000313" key="3">
    <source>
        <dbReference type="Proteomes" id="UP000008744"/>
    </source>
</evidence>